<dbReference type="AlphaFoldDB" id="A0A0F9BN70"/>
<gene>
    <name evidence="2" type="ORF">LCGC14_2706860</name>
</gene>
<sequence>MPKVLNKRTDNIPPEAIYVGRPSKWGNPFNVVVHTLSQHEAAVDYFRAYAEERLVNEPAWLEPLRGKDLVCWCKPLPCPADLLVALANRPATVDKGVK</sequence>
<protein>
    <recommendedName>
        <fullName evidence="1">DUF4326 domain-containing protein</fullName>
    </recommendedName>
</protein>
<dbReference type="Pfam" id="PF14216">
    <property type="entry name" value="DUF4326"/>
    <property type="match status" value="1"/>
</dbReference>
<name>A0A0F9BN70_9ZZZZ</name>
<proteinExistence type="predicted"/>
<reference evidence="2" key="1">
    <citation type="journal article" date="2015" name="Nature">
        <title>Complex archaea that bridge the gap between prokaryotes and eukaryotes.</title>
        <authorList>
            <person name="Spang A."/>
            <person name="Saw J.H."/>
            <person name="Jorgensen S.L."/>
            <person name="Zaremba-Niedzwiedzka K."/>
            <person name="Martijn J."/>
            <person name="Lind A.E."/>
            <person name="van Eijk R."/>
            <person name="Schleper C."/>
            <person name="Guy L."/>
            <person name="Ettema T.J."/>
        </authorList>
    </citation>
    <scope>NUCLEOTIDE SEQUENCE</scope>
</reference>
<dbReference type="EMBL" id="LAZR01048388">
    <property type="protein sequence ID" value="KKK92049.1"/>
    <property type="molecule type" value="Genomic_DNA"/>
</dbReference>
<accession>A0A0F9BN70</accession>
<organism evidence="2">
    <name type="scientific">marine sediment metagenome</name>
    <dbReference type="NCBI Taxonomy" id="412755"/>
    <lineage>
        <taxon>unclassified sequences</taxon>
        <taxon>metagenomes</taxon>
        <taxon>ecological metagenomes</taxon>
    </lineage>
</organism>
<evidence type="ECO:0000313" key="2">
    <source>
        <dbReference type="EMBL" id="KKK92049.1"/>
    </source>
</evidence>
<evidence type="ECO:0000259" key="1">
    <source>
        <dbReference type="Pfam" id="PF14216"/>
    </source>
</evidence>
<dbReference type="InterPro" id="IPR025475">
    <property type="entry name" value="DUF4326"/>
</dbReference>
<comment type="caution">
    <text evidence="2">The sequence shown here is derived from an EMBL/GenBank/DDBJ whole genome shotgun (WGS) entry which is preliminary data.</text>
</comment>
<feature type="domain" description="DUF4326" evidence="1">
    <location>
        <begin position="8"/>
        <end position="84"/>
    </location>
</feature>